<evidence type="ECO:0000256" key="6">
    <source>
        <dbReference type="ARBA" id="ARBA00022676"/>
    </source>
</evidence>
<dbReference type="Pfam" id="PF00905">
    <property type="entry name" value="Transpeptidase"/>
    <property type="match status" value="1"/>
</dbReference>
<dbReference type="GO" id="GO:0030288">
    <property type="term" value="C:outer membrane-bounded periplasmic space"/>
    <property type="evidence" value="ECO:0007669"/>
    <property type="project" value="TreeGrafter"/>
</dbReference>
<accession>A0A6N8CLQ9</accession>
<dbReference type="NCBIfam" id="TIGR02074">
    <property type="entry name" value="PBP_1a_fam"/>
    <property type="match status" value="1"/>
</dbReference>
<dbReference type="GO" id="GO:0008658">
    <property type="term" value="F:penicillin binding"/>
    <property type="evidence" value="ECO:0007669"/>
    <property type="project" value="InterPro"/>
</dbReference>
<evidence type="ECO:0000256" key="10">
    <source>
        <dbReference type="ARBA" id="ARBA00022960"/>
    </source>
</evidence>
<dbReference type="InterPro" id="IPR001460">
    <property type="entry name" value="PCN-bd_Tpept"/>
</dbReference>
<keyword evidence="7" id="KW-0808">Transferase</keyword>
<dbReference type="FunFam" id="1.10.3810.10:FF:000001">
    <property type="entry name" value="Penicillin-binding protein 1A"/>
    <property type="match status" value="1"/>
</dbReference>
<proteinExistence type="inferred from homology"/>
<keyword evidence="6" id="KW-0328">Glycosyltransferase</keyword>
<feature type="transmembrane region" description="Helical" evidence="18">
    <location>
        <begin position="7"/>
        <end position="29"/>
    </location>
</feature>
<evidence type="ECO:0000259" key="20">
    <source>
        <dbReference type="Pfam" id="PF00912"/>
    </source>
</evidence>
<comment type="similarity">
    <text evidence="1">In the C-terminal section; belongs to the transpeptidase family.</text>
</comment>
<evidence type="ECO:0000256" key="1">
    <source>
        <dbReference type="ARBA" id="ARBA00007090"/>
    </source>
</evidence>
<evidence type="ECO:0000256" key="17">
    <source>
        <dbReference type="ARBA" id="ARBA00049902"/>
    </source>
</evidence>
<keyword evidence="8 18" id="KW-0812">Transmembrane</keyword>
<sequence>MTKKLFMGAYILLGMIILGLCGYLILLLIGNHYTNKDHLVLDATTKIEDQQGHEISKLYLENRETVSINKIPKFVQEAFIATEDSRFYQHSGIDFRGTVRALTRDIFSGSKAEGGSTITQQLSKNVFLTNQKSWFRKAKEAAIATNLERKYSKKQILGMYLNQIYFGHGVYGIQSASKFFFNKDVSQLTVEEGAMLAAMPKAPTTYSPILHPHQALKRRNIVLGLMENQGYITTEEEVHLKGKTLGLDVHQLNKDPEYDTYVDMVLDEAAKKYHLSADEVLRGGYKIIVPINTQIQEASYQEFKKNHYFRGSNTKEKPNGAFVLIDNKTGGVKAVQGGRSYVKKSFNRVNVKRQPGSAFKPLAVYGPALESKKFHPYSMLVDKPLTFGHYKPENYNHKYPGEMTMYDAITVSENVPAVWLLNQIGISKSKQYLSKLGLNIPDKGLSIALGGLEEGVTPFQMATSFTAFSNEGKEVEPYFIQKIVDHKGNLVGSMKPKTRQVFSKQTAWYMTKMLMSVVKNGTGSAGSVNTDLAGKTGSTAYEGVDNGLRDAWFVGYTPKSTGAVWIGYDKTTKKQYVTGGSENATTLFKNIINNVPRETGNHFIKPKGIKDLESPIRLVPIKNIRAKGTVGHFGLPAVKISWDKIQDKRIIYRIYKENENGIEFIGEVKGKNSFVVNYANPLSSATYFVTPYNSQTLKKGETSKQVEVDWFPGF</sequence>
<comment type="catalytic activity">
    <reaction evidence="16">
        <text>Preferential cleavage: (Ac)2-L-Lys-D-Ala-|-D-Ala. Also transpeptidation of peptidyl-alanyl moieties that are N-acyl substituents of D-alanine.</text>
        <dbReference type="EC" id="3.4.16.4"/>
    </reaction>
</comment>
<dbReference type="GO" id="GO:0071555">
    <property type="term" value="P:cell wall organization"/>
    <property type="evidence" value="ECO:0007669"/>
    <property type="project" value="UniProtKB-KW"/>
</dbReference>
<evidence type="ECO:0000256" key="11">
    <source>
        <dbReference type="ARBA" id="ARBA00022984"/>
    </source>
</evidence>
<keyword evidence="13 18" id="KW-0472">Membrane</keyword>
<dbReference type="GO" id="GO:0008955">
    <property type="term" value="F:peptidoglycan glycosyltransferase activity"/>
    <property type="evidence" value="ECO:0007669"/>
    <property type="project" value="UniProtKB-EC"/>
</dbReference>
<evidence type="ECO:0000256" key="15">
    <source>
        <dbReference type="ARBA" id="ARBA00023316"/>
    </source>
</evidence>
<dbReference type="Pfam" id="PF00912">
    <property type="entry name" value="Transgly"/>
    <property type="match status" value="1"/>
</dbReference>
<dbReference type="OrthoDB" id="9766909at2"/>
<dbReference type="Gene3D" id="1.10.3810.10">
    <property type="entry name" value="Biosynthetic peptidoglycan transglycosylase-like"/>
    <property type="match status" value="1"/>
</dbReference>
<dbReference type="GO" id="GO:0008360">
    <property type="term" value="P:regulation of cell shape"/>
    <property type="evidence" value="ECO:0007669"/>
    <property type="project" value="UniProtKB-KW"/>
</dbReference>
<evidence type="ECO:0000313" key="21">
    <source>
        <dbReference type="EMBL" id="MTT30498.1"/>
    </source>
</evidence>
<evidence type="ECO:0000256" key="13">
    <source>
        <dbReference type="ARBA" id="ARBA00023136"/>
    </source>
</evidence>
<evidence type="ECO:0000256" key="18">
    <source>
        <dbReference type="SAM" id="Phobius"/>
    </source>
</evidence>
<reference evidence="21 22" key="1">
    <citation type="submission" date="2019-11" db="EMBL/GenBank/DDBJ databases">
        <title>Terrilactibacillus tamarindus sp. nov. BCM23-1 isolated from bark of Tamarindus indica.</title>
        <authorList>
            <person name="Kingkaew E."/>
            <person name="Tanasupawat S."/>
        </authorList>
    </citation>
    <scope>NUCLEOTIDE SEQUENCE [LARGE SCALE GENOMIC DNA]</scope>
    <source>
        <strain evidence="21 22">BCM23-1</strain>
    </source>
</reference>
<evidence type="ECO:0000256" key="8">
    <source>
        <dbReference type="ARBA" id="ARBA00022692"/>
    </source>
</evidence>
<dbReference type="PANTHER" id="PTHR32282:SF32">
    <property type="entry name" value="PENICILLIN-BINDING PROTEIN 2A"/>
    <property type="match status" value="1"/>
</dbReference>
<evidence type="ECO:0000256" key="5">
    <source>
        <dbReference type="ARBA" id="ARBA00022670"/>
    </source>
</evidence>
<dbReference type="Proteomes" id="UP000440978">
    <property type="component" value="Unassembled WGS sequence"/>
</dbReference>
<dbReference type="EMBL" id="WNHB01000001">
    <property type="protein sequence ID" value="MTT30498.1"/>
    <property type="molecule type" value="Genomic_DNA"/>
</dbReference>
<keyword evidence="15" id="KW-0961">Cell wall biogenesis/degradation</keyword>
<dbReference type="AlphaFoldDB" id="A0A6N8CLQ9"/>
<dbReference type="InterPro" id="IPR012338">
    <property type="entry name" value="Beta-lactam/transpept-like"/>
</dbReference>
<dbReference type="InterPro" id="IPR001264">
    <property type="entry name" value="Glyco_trans_51"/>
</dbReference>
<keyword evidence="9" id="KW-0378">Hydrolase</keyword>
<comment type="caution">
    <text evidence="21">The sequence shown here is derived from an EMBL/GenBank/DDBJ whole genome shotgun (WGS) entry which is preliminary data.</text>
</comment>
<evidence type="ECO:0000256" key="12">
    <source>
        <dbReference type="ARBA" id="ARBA00022989"/>
    </source>
</evidence>
<dbReference type="SUPFAM" id="SSF53955">
    <property type="entry name" value="Lysozyme-like"/>
    <property type="match status" value="1"/>
</dbReference>
<organism evidence="21 22">
    <name type="scientific">Terrilactibacillus tamarindi</name>
    <dbReference type="NCBI Taxonomy" id="2599694"/>
    <lineage>
        <taxon>Bacteria</taxon>
        <taxon>Bacillati</taxon>
        <taxon>Bacillota</taxon>
        <taxon>Bacilli</taxon>
        <taxon>Bacillales</taxon>
        <taxon>Bacillaceae</taxon>
        <taxon>Terrilactibacillus</taxon>
    </lineage>
</organism>
<gene>
    <name evidence="21" type="ORF">GMB86_00530</name>
</gene>
<keyword evidence="11" id="KW-0573">Peptidoglycan synthesis</keyword>
<feature type="domain" description="Penicillin-binding protein transpeptidase" evidence="19">
    <location>
        <begin position="320"/>
        <end position="592"/>
    </location>
</feature>
<evidence type="ECO:0000259" key="19">
    <source>
        <dbReference type="Pfam" id="PF00905"/>
    </source>
</evidence>
<dbReference type="Gene3D" id="3.40.710.10">
    <property type="entry name" value="DD-peptidase/beta-lactamase superfamily"/>
    <property type="match status" value="1"/>
</dbReference>
<evidence type="ECO:0000256" key="7">
    <source>
        <dbReference type="ARBA" id="ARBA00022679"/>
    </source>
</evidence>
<dbReference type="InterPro" id="IPR036950">
    <property type="entry name" value="PBP_transglycosylase"/>
</dbReference>
<dbReference type="RefSeq" id="WP_155215737.1">
    <property type="nucleotide sequence ID" value="NZ_WNHB01000001.1"/>
</dbReference>
<keyword evidence="3" id="KW-1003">Cell membrane</keyword>
<keyword evidence="4" id="KW-0121">Carboxypeptidase</keyword>
<dbReference type="PANTHER" id="PTHR32282">
    <property type="entry name" value="BINDING PROTEIN TRANSPEPTIDASE, PUTATIVE-RELATED"/>
    <property type="match status" value="1"/>
</dbReference>
<keyword evidence="14" id="KW-0511">Multifunctional enzyme</keyword>
<evidence type="ECO:0000256" key="16">
    <source>
        <dbReference type="ARBA" id="ARBA00034000"/>
    </source>
</evidence>
<dbReference type="GO" id="GO:0009002">
    <property type="term" value="F:serine-type D-Ala-D-Ala carboxypeptidase activity"/>
    <property type="evidence" value="ECO:0007669"/>
    <property type="project" value="UniProtKB-EC"/>
</dbReference>
<dbReference type="InterPro" id="IPR050396">
    <property type="entry name" value="Glycosyltr_51/Transpeptidase"/>
</dbReference>
<evidence type="ECO:0000256" key="14">
    <source>
        <dbReference type="ARBA" id="ARBA00023268"/>
    </source>
</evidence>
<dbReference type="SUPFAM" id="SSF56601">
    <property type="entry name" value="beta-lactamase/transpeptidase-like"/>
    <property type="match status" value="1"/>
</dbReference>
<evidence type="ECO:0000256" key="9">
    <source>
        <dbReference type="ARBA" id="ARBA00022801"/>
    </source>
</evidence>
<dbReference type="GO" id="GO:0006508">
    <property type="term" value="P:proteolysis"/>
    <property type="evidence" value="ECO:0007669"/>
    <property type="project" value="UniProtKB-KW"/>
</dbReference>
<keyword evidence="22" id="KW-1185">Reference proteome</keyword>
<dbReference type="InterPro" id="IPR023346">
    <property type="entry name" value="Lysozyme-like_dom_sf"/>
</dbReference>
<evidence type="ECO:0000256" key="2">
    <source>
        <dbReference type="ARBA" id="ARBA00007739"/>
    </source>
</evidence>
<comment type="similarity">
    <text evidence="2">In the N-terminal section; belongs to the glycosyltransferase 51 family.</text>
</comment>
<keyword evidence="10" id="KW-0133">Cell shape</keyword>
<dbReference type="GO" id="GO:0009252">
    <property type="term" value="P:peptidoglycan biosynthetic process"/>
    <property type="evidence" value="ECO:0007669"/>
    <property type="project" value="UniProtKB-KW"/>
</dbReference>
<evidence type="ECO:0000256" key="3">
    <source>
        <dbReference type="ARBA" id="ARBA00022475"/>
    </source>
</evidence>
<comment type="catalytic activity">
    <reaction evidence="17">
        <text>[GlcNAc-(1-&gt;4)-Mur2Ac(oyl-L-Ala-gamma-D-Glu-L-Lys-D-Ala-D-Ala)](n)-di-trans,octa-cis-undecaprenyl diphosphate + beta-D-GlcNAc-(1-&gt;4)-Mur2Ac(oyl-L-Ala-gamma-D-Glu-L-Lys-D-Ala-D-Ala)-di-trans,octa-cis-undecaprenyl diphosphate = [GlcNAc-(1-&gt;4)-Mur2Ac(oyl-L-Ala-gamma-D-Glu-L-Lys-D-Ala-D-Ala)](n+1)-di-trans,octa-cis-undecaprenyl diphosphate + di-trans,octa-cis-undecaprenyl diphosphate + H(+)</text>
        <dbReference type="Rhea" id="RHEA:23708"/>
        <dbReference type="Rhea" id="RHEA-COMP:9602"/>
        <dbReference type="Rhea" id="RHEA-COMP:9603"/>
        <dbReference type="ChEBI" id="CHEBI:15378"/>
        <dbReference type="ChEBI" id="CHEBI:58405"/>
        <dbReference type="ChEBI" id="CHEBI:60033"/>
        <dbReference type="ChEBI" id="CHEBI:78435"/>
        <dbReference type="EC" id="2.4.99.28"/>
    </reaction>
</comment>
<keyword evidence="12 18" id="KW-1133">Transmembrane helix</keyword>
<name>A0A6N8CLQ9_9BACI</name>
<keyword evidence="5" id="KW-0645">Protease</keyword>
<protein>
    <submittedName>
        <fullName evidence="21">PBP1A family penicillin-binding protein</fullName>
    </submittedName>
</protein>
<feature type="domain" description="Glycosyl transferase family 51" evidence="20">
    <location>
        <begin position="52"/>
        <end position="226"/>
    </location>
</feature>
<evidence type="ECO:0000256" key="4">
    <source>
        <dbReference type="ARBA" id="ARBA00022645"/>
    </source>
</evidence>
<evidence type="ECO:0000313" key="22">
    <source>
        <dbReference type="Proteomes" id="UP000440978"/>
    </source>
</evidence>